<dbReference type="GO" id="GO:0003964">
    <property type="term" value="F:RNA-directed DNA polymerase activity"/>
    <property type="evidence" value="ECO:0007669"/>
    <property type="project" value="UniProtKB-KW"/>
</dbReference>
<reference evidence="2" key="1">
    <citation type="journal article" date="2019" name="Sci. Rep.">
        <title>Draft genome of Tanacetum cinerariifolium, the natural source of mosquito coil.</title>
        <authorList>
            <person name="Yamashiro T."/>
            <person name="Shiraishi A."/>
            <person name="Satake H."/>
            <person name="Nakayama K."/>
        </authorList>
    </citation>
    <scope>NUCLEOTIDE SEQUENCE</scope>
</reference>
<protein>
    <submittedName>
        <fullName evidence="2">Reverse transcriptase domain-containing protein</fullName>
    </submittedName>
</protein>
<name>A0A699UW93_TANCI</name>
<comment type="caution">
    <text evidence="2">The sequence shown here is derived from an EMBL/GenBank/DDBJ whole genome shotgun (WGS) entry which is preliminary data.</text>
</comment>
<keyword evidence="2" id="KW-0548">Nucleotidyltransferase</keyword>
<keyword evidence="2" id="KW-0808">Transferase</keyword>
<accession>A0A699UW93</accession>
<feature type="non-terminal residue" evidence="2">
    <location>
        <position position="89"/>
    </location>
</feature>
<feature type="non-terminal residue" evidence="2">
    <location>
        <position position="1"/>
    </location>
</feature>
<organism evidence="2">
    <name type="scientific">Tanacetum cinerariifolium</name>
    <name type="common">Dalmatian daisy</name>
    <name type="synonym">Chrysanthemum cinerariifolium</name>
    <dbReference type="NCBI Taxonomy" id="118510"/>
    <lineage>
        <taxon>Eukaryota</taxon>
        <taxon>Viridiplantae</taxon>
        <taxon>Streptophyta</taxon>
        <taxon>Embryophyta</taxon>
        <taxon>Tracheophyta</taxon>
        <taxon>Spermatophyta</taxon>
        <taxon>Magnoliopsida</taxon>
        <taxon>eudicotyledons</taxon>
        <taxon>Gunneridae</taxon>
        <taxon>Pentapetalae</taxon>
        <taxon>asterids</taxon>
        <taxon>campanulids</taxon>
        <taxon>Asterales</taxon>
        <taxon>Asteraceae</taxon>
        <taxon>Asteroideae</taxon>
        <taxon>Anthemideae</taxon>
        <taxon>Anthemidinae</taxon>
        <taxon>Tanacetum</taxon>
    </lineage>
</organism>
<sequence>YDTEGDILLLEELLNDDPSSPPLPPQEPKVVEPTNEKYSIDEPPVVELKDLPTHLEFAFLEGDDKFPVIIAKDLKYEEKTDIIKVFKSH</sequence>
<feature type="region of interest" description="Disordered" evidence="1">
    <location>
        <begin position="13"/>
        <end position="37"/>
    </location>
</feature>
<keyword evidence="2" id="KW-0695">RNA-directed DNA polymerase</keyword>
<gene>
    <name evidence="2" type="ORF">Tci_899064</name>
</gene>
<dbReference type="AlphaFoldDB" id="A0A699UW93"/>
<dbReference type="EMBL" id="BKCJ011374133">
    <property type="protein sequence ID" value="GFD27095.1"/>
    <property type="molecule type" value="Genomic_DNA"/>
</dbReference>
<evidence type="ECO:0000256" key="1">
    <source>
        <dbReference type="SAM" id="MobiDB-lite"/>
    </source>
</evidence>
<evidence type="ECO:0000313" key="2">
    <source>
        <dbReference type="EMBL" id="GFD27095.1"/>
    </source>
</evidence>
<proteinExistence type="predicted"/>